<evidence type="ECO:0000259" key="1">
    <source>
        <dbReference type="Pfam" id="PF18812"/>
    </source>
</evidence>
<gene>
    <name evidence="2" type="ORF">AWH48_13350</name>
</gene>
<feature type="domain" description="Phage-Barnase-EndoU-ColicinE5/D-RelE like nuclease 3" evidence="1">
    <location>
        <begin position="6"/>
        <end position="111"/>
    </location>
</feature>
<evidence type="ECO:0000313" key="2">
    <source>
        <dbReference type="EMBL" id="OAH52793.1"/>
    </source>
</evidence>
<name>A0A177KHC6_9BACI</name>
<dbReference type="Proteomes" id="UP000077271">
    <property type="component" value="Unassembled WGS sequence"/>
</dbReference>
<comment type="caution">
    <text evidence="2">The sequence shown here is derived from an EMBL/GenBank/DDBJ whole genome shotgun (WGS) entry which is preliminary data.</text>
</comment>
<dbReference type="EMBL" id="LQWZ01000037">
    <property type="protein sequence ID" value="OAH52793.1"/>
    <property type="molecule type" value="Genomic_DNA"/>
</dbReference>
<evidence type="ECO:0000313" key="3">
    <source>
        <dbReference type="Proteomes" id="UP000077271"/>
    </source>
</evidence>
<sequence>MRRQEKIGLINEIVINILNLPIQRNTPIFSGETNLINMRKDHSEDFEKYGDYLREIIFSPDYISQYSPKRSIEYIKLFYDGEKEEHVLVAVRNSKSGVFYVRSLYVMDEATVLKYQKNGSFKEYKYKKKGSGAKIIL</sequence>
<dbReference type="RefSeq" id="WP_063975600.1">
    <property type="nucleotide sequence ID" value="NZ_LQWZ01000037.1"/>
</dbReference>
<reference evidence="2 3" key="1">
    <citation type="submission" date="2016-01" db="EMBL/GenBank/DDBJ databases">
        <title>Investigation of taxonomic status of Bacillus aminovorans.</title>
        <authorList>
            <person name="Verma A."/>
            <person name="Pal Y."/>
            <person name="Krishnamurthi S."/>
        </authorList>
    </citation>
    <scope>NUCLEOTIDE SEQUENCE [LARGE SCALE GENOMIC DNA]</scope>
    <source>
        <strain evidence="2 3">DSM 4337</strain>
    </source>
</reference>
<protein>
    <submittedName>
        <fullName evidence="2">Transposase</fullName>
    </submittedName>
</protein>
<accession>A0A177KHC6</accession>
<dbReference type="OrthoDB" id="1701313at2"/>
<dbReference type="AlphaFoldDB" id="A0A177KHC6"/>
<proteinExistence type="predicted"/>
<dbReference type="Pfam" id="PF18812">
    <property type="entry name" value="PBECR3"/>
    <property type="match status" value="1"/>
</dbReference>
<dbReference type="InterPro" id="IPR041301">
    <property type="entry name" value="PBECR3"/>
</dbReference>
<organism evidence="2 3">
    <name type="scientific">Domibacillus aminovorans</name>
    <dbReference type="NCBI Taxonomy" id="29332"/>
    <lineage>
        <taxon>Bacteria</taxon>
        <taxon>Bacillati</taxon>
        <taxon>Bacillota</taxon>
        <taxon>Bacilli</taxon>
        <taxon>Bacillales</taxon>
        <taxon>Bacillaceae</taxon>
        <taxon>Domibacillus</taxon>
    </lineage>
</organism>